<proteinExistence type="predicted"/>
<evidence type="ECO:0000313" key="3">
    <source>
        <dbReference type="Proteomes" id="UP001209229"/>
    </source>
</evidence>
<evidence type="ECO:0000256" key="1">
    <source>
        <dbReference type="SAM" id="SignalP"/>
    </source>
</evidence>
<sequence>MRKANYLKKMVLFTVIMVSLSATAWCQMPERNRMAEIEGDRHHQGLNLTEDQKDQMKTFRVEFLKELTPLKNEVKIKNAQLQAASVGNDINEKQVYKLIEEIGGLKTQIAKKHFDHKQKVRNILTEEQKVLFDAKPQGKGLKGRQQGMDAGREMMNQSLHKGNRGKHFKSCMQEGERKHFDDDAEKQIIE</sequence>
<dbReference type="InterPro" id="IPR012899">
    <property type="entry name" value="LTXXQ"/>
</dbReference>
<comment type="caution">
    <text evidence="2">The sequence shown here is derived from an EMBL/GenBank/DDBJ whole genome shotgun (WGS) entry which is preliminary data.</text>
</comment>
<organism evidence="2 3">
    <name type="scientific">Plebeiibacterium sediminum</name>
    <dbReference type="NCBI Taxonomy" id="2992112"/>
    <lineage>
        <taxon>Bacteria</taxon>
        <taxon>Pseudomonadati</taxon>
        <taxon>Bacteroidota</taxon>
        <taxon>Bacteroidia</taxon>
        <taxon>Marinilabiliales</taxon>
        <taxon>Marinilabiliaceae</taxon>
        <taxon>Plebeiibacterium</taxon>
    </lineage>
</organism>
<keyword evidence="1" id="KW-0732">Signal</keyword>
<dbReference type="GO" id="GO:0042597">
    <property type="term" value="C:periplasmic space"/>
    <property type="evidence" value="ECO:0007669"/>
    <property type="project" value="InterPro"/>
</dbReference>
<name>A0AAE3M7X2_9BACT</name>
<evidence type="ECO:0000313" key="2">
    <source>
        <dbReference type="EMBL" id="MCW3788647.1"/>
    </source>
</evidence>
<dbReference type="CDD" id="cd09916">
    <property type="entry name" value="CpxP_like"/>
    <property type="match status" value="1"/>
</dbReference>
<dbReference type="EMBL" id="JAPDPJ010000060">
    <property type="protein sequence ID" value="MCW3788647.1"/>
    <property type="molecule type" value="Genomic_DNA"/>
</dbReference>
<reference evidence="2" key="1">
    <citation type="submission" date="2022-10" db="EMBL/GenBank/DDBJ databases">
        <authorList>
            <person name="Yu W.X."/>
        </authorList>
    </citation>
    <scope>NUCLEOTIDE SEQUENCE</scope>
    <source>
        <strain evidence="2">AAT</strain>
    </source>
</reference>
<protein>
    <submittedName>
        <fullName evidence="2">Spy/CpxP family protein refolding chaperone</fullName>
    </submittedName>
</protein>
<feature type="chain" id="PRO_5041911577" evidence="1">
    <location>
        <begin position="25"/>
        <end position="190"/>
    </location>
</feature>
<dbReference type="RefSeq" id="WP_301192205.1">
    <property type="nucleotide sequence ID" value="NZ_JAPDPJ010000060.1"/>
</dbReference>
<keyword evidence="3" id="KW-1185">Reference proteome</keyword>
<dbReference type="AlphaFoldDB" id="A0AAE3M7X2"/>
<feature type="signal peptide" evidence="1">
    <location>
        <begin position="1"/>
        <end position="24"/>
    </location>
</feature>
<dbReference type="Proteomes" id="UP001209229">
    <property type="component" value="Unassembled WGS sequence"/>
</dbReference>
<dbReference type="Gene3D" id="1.20.120.1490">
    <property type="match status" value="1"/>
</dbReference>
<dbReference type="Pfam" id="PF07813">
    <property type="entry name" value="LTXXQ"/>
    <property type="match status" value="1"/>
</dbReference>
<accession>A0AAE3M7X2</accession>
<gene>
    <name evidence="2" type="ORF">OM075_19415</name>
</gene>